<accession>A0ACA9RGF4</accession>
<reference evidence="1" key="1">
    <citation type="submission" date="2021-06" db="EMBL/GenBank/DDBJ databases">
        <authorList>
            <person name="Kallberg Y."/>
            <person name="Tangrot J."/>
            <person name="Rosling A."/>
        </authorList>
    </citation>
    <scope>NUCLEOTIDE SEQUENCE</scope>
    <source>
        <strain evidence="1">MA461A</strain>
    </source>
</reference>
<keyword evidence="2" id="KW-1185">Reference proteome</keyword>
<dbReference type="Proteomes" id="UP000789920">
    <property type="component" value="Unassembled WGS sequence"/>
</dbReference>
<evidence type="ECO:0000313" key="2">
    <source>
        <dbReference type="Proteomes" id="UP000789920"/>
    </source>
</evidence>
<organism evidence="1 2">
    <name type="scientific">Racocetra persica</name>
    <dbReference type="NCBI Taxonomy" id="160502"/>
    <lineage>
        <taxon>Eukaryota</taxon>
        <taxon>Fungi</taxon>
        <taxon>Fungi incertae sedis</taxon>
        <taxon>Mucoromycota</taxon>
        <taxon>Glomeromycotina</taxon>
        <taxon>Glomeromycetes</taxon>
        <taxon>Diversisporales</taxon>
        <taxon>Gigasporaceae</taxon>
        <taxon>Racocetra</taxon>
    </lineage>
</organism>
<sequence length="45" mass="5118">IIKGLRPEILTNTPSQFVELMEKCWNADPSKRPTADALLNDISYK</sequence>
<dbReference type="EMBL" id="CAJVQC010053624">
    <property type="protein sequence ID" value="CAG8793163.1"/>
    <property type="molecule type" value="Genomic_DNA"/>
</dbReference>
<gene>
    <name evidence="1" type="ORF">RPERSI_LOCUS19528</name>
</gene>
<comment type="caution">
    <text evidence="1">The sequence shown here is derived from an EMBL/GenBank/DDBJ whole genome shotgun (WGS) entry which is preliminary data.</text>
</comment>
<evidence type="ECO:0000313" key="1">
    <source>
        <dbReference type="EMBL" id="CAG8793163.1"/>
    </source>
</evidence>
<proteinExistence type="predicted"/>
<feature type="non-terminal residue" evidence="1">
    <location>
        <position position="45"/>
    </location>
</feature>
<protein>
    <submittedName>
        <fullName evidence="1">21075_t:CDS:1</fullName>
    </submittedName>
</protein>
<name>A0ACA9RGF4_9GLOM</name>
<feature type="non-terminal residue" evidence="1">
    <location>
        <position position="1"/>
    </location>
</feature>